<dbReference type="Pfam" id="PF19810">
    <property type="entry name" value="HFX_2341_N"/>
    <property type="match status" value="1"/>
</dbReference>
<keyword evidence="4" id="KW-1185">Reference proteome</keyword>
<evidence type="ECO:0000313" key="3">
    <source>
        <dbReference type="EMBL" id="UYP45970.1"/>
    </source>
</evidence>
<organism evidence="3 4">
    <name type="scientific">Candidatus Lokiarchaeum ossiferum</name>
    <dbReference type="NCBI Taxonomy" id="2951803"/>
    <lineage>
        <taxon>Archaea</taxon>
        <taxon>Promethearchaeati</taxon>
        <taxon>Promethearchaeota</taxon>
        <taxon>Promethearchaeia</taxon>
        <taxon>Promethearchaeales</taxon>
        <taxon>Promethearchaeaceae</taxon>
        <taxon>Candidatus Lokiarchaeum</taxon>
    </lineage>
</organism>
<evidence type="ECO:0000313" key="4">
    <source>
        <dbReference type="Proteomes" id="UP001208689"/>
    </source>
</evidence>
<dbReference type="Proteomes" id="UP001208689">
    <property type="component" value="Chromosome"/>
</dbReference>
<evidence type="ECO:0008006" key="5">
    <source>
        <dbReference type="Google" id="ProtNLM"/>
    </source>
</evidence>
<accession>A0ABY6HR31</accession>
<evidence type="ECO:0000259" key="2">
    <source>
        <dbReference type="Pfam" id="PF22665"/>
    </source>
</evidence>
<protein>
    <recommendedName>
        <fullName evidence="5">Transcriptional regulator</fullName>
    </recommendedName>
</protein>
<feature type="domain" description="HFX-2341-like N-terminal" evidence="1">
    <location>
        <begin position="18"/>
        <end position="130"/>
    </location>
</feature>
<dbReference type="InterPro" id="IPR054162">
    <property type="entry name" value="DUF6293_C"/>
</dbReference>
<dbReference type="EMBL" id="CP104013">
    <property type="protein sequence ID" value="UYP45970.1"/>
    <property type="molecule type" value="Genomic_DNA"/>
</dbReference>
<evidence type="ECO:0000259" key="1">
    <source>
        <dbReference type="Pfam" id="PF19810"/>
    </source>
</evidence>
<feature type="domain" description="DUF6293" evidence="2">
    <location>
        <begin position="194"/>
        <end position="272"/>
    </location>
</feature>
<gene>
    <name evidence="3" type="ORF">NEF87_002255</name>
</gene>
<sequence length="282" mass="33346">MPKTKNTKDDTSGKSFRKVHITYNSKEFDRITDPIFKEQPDVIYYIHHNGKKEDIFQEHLETNIQTITKRLPNTPIVQKGADYIDYYDIISLLAQIISTENLSHPEISTEFMINMGTGSKMVAIANMDAVRLWDNISFTYPYSLDYNPEEKSTHKGAMLSAVPPKMEFRKPSLLLIQTMQLILWLMENDRYERKRKFVMQKDLQNLIFNKHKIMKVTPNSNPRKQDSSEKIRLNSKVIAKLRDHWKFITRKKQGKSYRIYFTENGRKMARVFMNYDYGLELD</sequence>
<proteinExistence type="predicted"/>
<reference evidence="3" key="1">
    <citation type="submission" date="2022-09" db="EMBL/GenBank/DDBJ databases">
        <title>Actin cytoskeleton and complex cell architecture in an #Asgard archaeon.</title>
        <authorList>
            <person name="Ponce Toledo R.I."/>
            <person name="Schleper C."/>
            <person name="Rodrigues Oliveira T."/>
            <person name="Wollweber F."/>
            <person name="Xu J."/>
            <person name="Rittmann S."/>
            <person name="Klingl A."/>
            <person name="Pilhofer M."/>
        </authorList>
    </citation>
    <scope>NUCLEOTIDE SEQUENCE</scope>
    <source>
        <strain evidence="3">B-35</strain>
    </source>
</reference>
<name>A0ABY6HR31_9ARCH</name>
<dbReference type="Pfam" id="PF22665">
    <property type="entry name" value="WHD_DUF6293"/>
    <property type="match status" value="1"/>
</dbReference>
<dbReference type="InterPro" id="IPR046260">
    <property type="entry name" value="HFX_2341-like_N"/>
</dbReference>